<organism evidence="2 3">
    <name type="scientific">Komagataella phaffii (strain ATCC 76273 / CBS 7435 / CECT 11047 / NRRL Y-11430 / Wegner 21-1)</name>
    <name type="common">Yeast</name>
    <name type="synonym">Pichia pastoris</name>
    <dbReference type="NCBI Taxonomy" id="981350"/>
    <lineage>
        <taxon>Eukaryota</taxon>
        <taxon>Fungi</taxon>
        <taxon>Dikarya</taxon>
        <taxon>Ascomycota</taxon>
        <taxon>Saccharomycotina</taxon>
        <taxon>Pichiomycetes</taxon>
        <taxon>Pichiales</taxon>
        <taxon>Pichiaceae</taxon>
        <taxon>Komagataella</taxon>
    </lineage>
</organism>
<feature type="region of interest" description="Disordered" evidence="1">
    <location>
        <begin position="19"/>
        <end position="71"/>
    </location>
</feature>
<protein>
    <submittedName>
        <fullName evidence="2">Uncharacterized protein</fullName>
    </submittedName>
</protein>
<dbReference type="EMBL" id="FR839630">
    <property type="protein sequence ID" value="CCA39832.1"/>
    <property type="molecule type" value="Genomic_DNA"/>
</dbReference>
<dbReference type="AlphaFoldDB" id="F2QWQ4"/>
<feature type="compositionally biased region" description="Basic and acidic residues" evidence="1">
    <location>
        <begin position="49"/>
        <end position="59"/>
    </location>
</feature>
<keyword evidence="3" id="KW-1185">Reference proteome</keyword>
<reference evidence="2 3" key="3">
    <citation type="journal article" date="2016" name="FEMS Yeast Res.">
        <title>Curation of the genome annotation of Pichia pastoris (Komagataella phaffii) CBS7435 from gene level to protein function.</title>
        <authorList>
            <person name="Valli M."/>
            <person name="Tatto N.E."/>
            <person name="Peymann A."/>
            <person name="Gruber C."/>
            <person name="Landes N."/>
            <person name="Ekker H."/>
            <person name="Thallinger G.G."/>
            <person name="Mattanovich D."/>
            <person name="Gasser B."/>
            <person name="Graf A.B."/>
        </authorList>
    </citation>
    <scope>GENOME REANNOTATION</scope>
    <source>
        <strain evidence="2 3">ATCC 76273 / CBS 7435 / CECT 11047 / NRRL Y-11430 / Wegner 21-1</strain>
    </source>
</reference>
<gene>
    <name evidence="2" type="ordered locus">PP7435_Chr3-0880</name>
</gene>
<reference key="2">
    <citation type="submission" date="2011-04" db="EMBL/GenBank/DDBJ databases">
        <title>High-quality genome sequence of Pichia pastoris CBS 7435.</title>
        <authorList>
            <person name="Kueberl A."/>
            <person name="Schneider J."/>
            <person name="Thallinger G.G."/>
            <person name="Anderl I."/>
            <person name="Wibberg D."/>
            <person name="Hajek T."/>
            <person name="Jaenicke S."/>
            <person name="Brinkrolf K."/>
            <person name="Goesmann A."/>
            <person name="Szczepanowski R."/>
            <person name="Puehler A."/>
            <person name="Schwab H."/>
            <person name="Glieder A."/>
            <person name="Pichler H."/>
        </authorList>
    </citation>
    <scope>NUCLEOTIDE SEQUENCE</scope>
    <source>
        <strain>CBS 7435</strain>
    </source>
</reference>
<reference evidence="2 3" key="1">
    <citation type="journal article" date="2011" name="J. Biotechnol.">
        <title>High-quality genome sequence of Pichia pastoris CBS7435.</title>
        <authorList>
            <person name="Kuberl A."/>
            <person name="Schneider J."/>
            <person name="Thallinger G.G."/>
            <person name="Anderl I."/>
            <person name="Wibberg D."/>
            <person name="Hajek T."/>
            <person name="Jaenicke S."/>
            <person name="Brinkrolf K."/>
            <person name="Goesmann A."/>
            <person name="Szczepanowski R."/>
            <person name="Puhler A."/>
            <person name="Schwab H."/>
            <person name="Glieder A."/>
            <person name="Pichler H."/>
        </authorList>
    </citation>
    <scope>NUCLEOTIDE SEQUENCE [LARGE SCALE GENOMIC DNA]</scope>
    <source>
        <strain evidence="3">ATCC 76273 / CBS 7435 / CECT 11047 / NRRL Y-11430 / Wegner 21-1</strain>
    </source>
</reference>
<accession>F2QWQ4</accession>
<sequence length="71" mass="8029">MTNQPRFLDLSNTVSQPVVISLDEPRSTETRKLAQEIHQSPEEGDDEEENRRASTKPENDFESIVLELSSG</sequence>
<dbReference type="HOGENOM" id="CLU_2740892_0_0_1"/>
<evidence type="ECO:0000313" key="3">
    <source>
        <dbReference type="Proteomes" id="UP000006853"/>
    </source>
</evidence>
<evidence type="ECO:0000313" key="2">
    <source>
        <dbReference type="EMBL" id="CCA39832.1"/>
    </source>
</evidence>
<proteinExistence type="predicted"/>
<feature type="compositionally biased region" description="Basic and acidic residues" evidence="1">
    <location>
        <begin position="23"/>
        <end position="41"/>
    </location>
</feature>
<evidence type="ECO:0000256" key="1">
    <source>
        <dbReference type="SAM" id="MobiDB-lite"/>
    </source>
</evidence>
<name>F2QWQ4_KOMPC</name>
<dbReference type="Proteomes" id="UP000006853">
    <property type="component" value="Chromosome 3"/>
</dbReference>